<keyword evidence="3" id="KW-1185">Reference proteome</keyword>
<accession>A0A1M6FTA7</accession>
<evidence type="ECO:0000313" key="2">
    <source>
        <dbReference type="EMBL" id="SHJ00928.1"/>
    </source>
</evidence>
<name>A0A1M6FTA7_9FIRM</name>
<dbReference type="EMBL" id="FQZM01000017">
    <property type="protein sequence ID" value="SHJ00928.1"/>
    <property type="molecule type" value="Genomic_DNA"/>
</dbReference>
<dbReference type="OrthoDB" id="9782855at2"/>
<dbReference type="PANTHER" id="PTHR43861">
    <property type="entry name" value="TRANS-ACONITATE 2-METHYLTRANSFERASE-RELATED"/>
    <property type="match status" value="1"/>
</dbReference>
<keyword evidence="1" id="KW-0175">Coiled coil</keyword>
<reference evidence="3" key="1">
    <citation type="submission" date="2016-11" db="EMBL/GenBank/DDBJ databases">
        <authorList>
            <person name="Varghese N."/>
            <person name="Submissions S."/>
        </authorList>
    </citation>
    <scope>NUCLEOTIDE SEQUENCE [LARGE SCALE GENOMIC DNA]</scope>
    <source>
        <strain evidence="3">DSM 16057</strain>
    </source>
</reference>
<dbReference type="InterPro" id="IPR029063">
    <property type="entry name" value="SAM-dependent_MTases_sf"/>
</dbReference>
<dbReference type="STRING" id="1121432.SAMN02745219_01542"/>
<evidence type="ECO:0000256" key="1">
    <source>
        <dbReference type="SAM" id="Coils"/>
    </source>
</evidence>
<evidence type="ECO:0000313" key="3">
    <source>
        <dbReference type="Proteomes" id="UP000184529"/>
    </source>
</evidence>
<dbReference type="Proteomes" id="UP000184529">
    <property type="component" value="Unassembled WGS sequence"/>
</dbReference>
<dbReference type="CDD" id="cd02440">
    <property type="entry name" value="AdoMet_MTases"/>
    <property type="match status" value="1"/>
</dbReference>
<organism evidence="2 3">
    <name type="scientific">Desulfofundulus thermosubterraneus DSM 16057</name>
    <dbReference type="NCBI Taxonomy" id="1121432"/>
    <lineage>
        <taxon>Bacteria</taxon>
        <taxon>Bacillati</taxon>
        <taxon>Bacillota</taxon>
        <taxon>Clostridia</taxon>
        <taxon>Eubacteriales</taxon>
        <taxon>Peptococcaceae</taxon>
        <taxon>Desulfofundulus</taxon>
    </lineage>
</organism>
<proteinExistence type="predicted"/>
<dbReference type="RefSeq" id="WP_072868569.1">
    <property type="nucleotide sequence ID" value="NZ_FQZM01000017.1"/>
</dbReference>
<protein>
    <submittedName>
        <fullName evidence="2">Methyltransferase domain-containing protein</fullName>
    </submittedName>
</protein>
<feature type="coiled-coil region" evidence="1">
    <location>
        <begin position="132"/>
        <end position="212"/>
    </location>
</feature>
<dbReference type="GO" id="GO:0032259">
    <property type="term" value="P:methylation"/>
    <property type="evidence" value="ECO:0007669"/>
    <property type="project" value="UniProtKB-KW"/>
</dbReference>
<dbReference type="Pfam" id="PF13489">
    <property type="entry name" value="Methyltransf_23"/>
    <property type="match status" value="1"/>
</dbReference>
<dbReference type="SUPFAM" id="SSF53335">
    <property type="entry name" value="S-adenosyl-L-methionine-dependent methyltransferases"/>
    <property type="match status" value="1"/>
</dbReference>
<keyword evidence="2" id="KW-0808">Transferase</keyword>
<gene>
    <name evidence="2" type="ORF">SAMN02745219_01542</name>
</gene>
<dbReference type="AlphaFoldDB" id="A0A1M6FTA7"/>
<keyword evidence="2" id="KW-0489">Methyltransferase</keyword>
<sequence>MGEDPVIQAIKRDIEELLVTKRTVTSGFSAAADLGANGQGVMEEIRWALNRAAEKAQVDMNRIPVRSLRPFWSPFITFFKRAVRKSTYWLYQPLFQQITNFNIAILDCLDRIALRLEEADRATQRPVLEENVAALQETQRQLAQKIELLEKAFQEWDAKTKQVLTEVATDKADLQREVIEAKQQVQDTLRELASLRRLVEDYRAEAAFLRAKLALALQYQRTGRWPVPQEEEGPGHALRPLQDPADTTWLYHAFEQQFRGPEELIKERQRAYLPDVQKAHEACGGYLLDLGAGRGEFLELCREAGIPAKGVDLNEAMISRCQEKGLEVERAEAISYLQSLPDESLCAVTAFQLVEHLAPSELWHLVQTALVKLKPGGVIILETVNPHSLAALQNFYLDLTHQRPIPAPTLRFLLEAAGFRRVAVRFSSPVPEALCLQGDDLNVAKLNDLLFGYQDYAVVGWR</sequence>
<dbReference type="GO" id="GO:0008168">
    <property type="term" value="F:methyltransferase activity"/>
    <property type="evidence" value="ECO:0007669"/>
    <property type="project" value="UniProtKB-KW"/>
</dbReference>
<dbReference type="Gene3D" id="3.40.50.150">
    <property type="entry name" value="Vaccinia Virus protein VP39"/>
    <property type="match status" value="1"/>
</dbReference>